<comment type="caution">
    <text evidence="1">The sequence shown here is derived from an EMBL/GenBank/DDBJ whole genome shotgun (WGS) entry which is preliminary data.</text>
</comment>
<gene>
    <name evidence="1" type="ORF">S06H3_50202</name>
</gene>
<proteinExistence type="predicted"/>
<name>X1PQI3_9ZZZZ</name>
<protein>
    <submittedName>
        <fullName evidence="1">Uncharacterized protein</fullName>
    </submittedName>
</protein>
<dbReference type="EMBL" id="BARV01031764">
    <property type="protein sequence ID" value="GAI41350.1"/>
    <property type="molecule type" value="Genomic_DNA"/>
</dbReference>
<feature type="non-terminal residue" evidence="1">
    <location>
        <position position="120"/>
    </location>
</feature>
<accession>X1PQI3</accession>
<sequence>MVKSRNIRRDYNTFIYRNDNTFEGCNVLDAFDTNLDKMEKEAEKYFDCEKEACKDYTFEKGRFLYVYETSEKYNTLKCLLRKQGKPEKEVPSLTFQIVYVAKDMNQFIQYKINAAEQGYG</sequence>
<dbReference type="AlphaFoldDB" id="X1PQI3"/>
<organism evidence="1">
    <name type="scientific">marine sediment metagenome</name>
    <dbReference type="NCBI Taxonomy" id="412755"/>
    <lineage>
        <taxon>unclassified sequences</taxon>
        <taxon>metagenomes</taxon>
        <taxon>ecological metagenomes</taxon>
    </lineage>
</organism>
<evidence type="ECO:0000313" key="1">
    <source>
        <dbReference type="EMBL" id="GAI41350.1"/>
    </source>
</evidence>
<reference evidence="1" key="1">
    <citation type="journal article" date="2014" name="Front. Microbiol.">
        <title>High frequency of phylogenetically diverse reductive dehalogenase-homologous genes in deep subseafloor sedimentary metagenomes.</title>
        <authorList>
            <person name="Kawai M."/>
            <person name="Futagami T."/>
            <person name="Toyoda A."/>
            <person name="Takaki Y."/>
            <person name="Nishi S."/>
            <person name="Hori S."/>
            <person name="Arai W."/>
            <person name="Tsubouchi T."/>
            <person name="Morono Y."/>
            <person name="Uchiyama I."/>
            <person name="Ito T."/>
            <person name="Fujiyama A."/>
            <person name="Inagaki F."/>
            <person name="Takami H."/>
        </authorList>
    </citation>
    <scope>NUCLEOTIDE SEQUENCE</scope>
    <source>
        <strain evidence="1">Expedition CK06-06</strain>
    </source>
</reference>